<dbReference type="Gene3D" id="1.10.1040.10">
    <property type="entry name" value="N-(1-d-carboxylethyl)-l-norvaline Dehydrogenase, domain 2"/>
    <property type="match status" value="1"/>
</dbReference>
<keyword evidence="6" id="KW-1185">Reference proteome</keyword>
<evidence type="ECO:0000259" key="4">
    <source>
        <dbReference type="Pfam" id="PF08125"/>
    </source>
</evidence>
<dbReference type="InterPro" id="IPR036291">
    <property type="entry name" value="NAD(P)-bd_dom_sf"/>
</dbReference>
<feature type="domain" description="Mannitol dehydrogenase C-terminal" evidence="4">
    <location>
        <begin position="246"/>
        <end position="358"/>
    </location>
</feature>
<dbReference type="PANTHER" id="PTHR30524:SF0">
    <property type="entry name" value="ALTRONATE OXIDOREDUCTASE-RELATED"/>
    <property type="match status" value="1"/>
</dbReference>
<reference evidence="5 6" key="1">
    <citation type="submission" date="2020-04" db="EMBL/GenBank/DDBJ databases">
        <title>Paraburkholderia sp. G-4-1-8 isolated from soil.</title>
        <authorList>
            <person name="Dahal R.H."/>
        </authorList>
    </citation>
    <scope>NUCLEOTIDE SEQUENCE [LARGE SCALE GENOMIC DNA]</scope>
    <source>
        <strain evidence="5 6">G-4-1-8</strain>
    </source>
</reference>
<dbReference type="Pfam" id="PF08125">
    <property type="entry name" value="Mannitol_dh_C"/>
    <property type="match status" value="1"/>
</dbReference>
<dbReference type="SUPFAM" id="SSF48179">
    <property type="entry name" value="6-phosphogluconate dehydrogenase C-terminal domain-like"/>
    <property type="match status" value="1"/>
</dbReference>
<dbReference type="Proteomes" id="UP000583127">
    <property type="component" value="Unassembled WGS sequence"/>
</dbReference>
<feature type="domain" description="Mannitol dehydrogenase N-terminal" evidence="3">
    <location>
        <begin position="5"/>
        <end position="228"/>
    </location>
</feature>
<dbReference type="Pfam" id="PF01232">
    <property type="entry name" value="Mannitol_dh"/>
    <property type="match status" value="1"/>
</dbReference>
<dbReference type="EMBL" id="JABBFZ010000008">
    <property type="protein sequence ID" value="NML32329.1"/>
    <property type="molecule type" value="Genomic_DNA"/>
</dbReference>
<organism evidence="5 6">
    <name type="scientific">Paraburkholderia antibiotica</name>
    <dbReference type="NCBI Taxonomy" id="2728839"/>
    <lineage>
        <taxon>Bacteria</taxon>
        <taxon>Pseudomonadati</taxon>
        <taxon>Pseudomonadota</taxon>
        <taxon>Betaproteobacteria</taxon>
        <taxon>Burkholderiales</taxon>
        <taxon>Burkholderiaceae</taxon>
        <taxon>Paraburkholderia</taxon>
    </lineage>
</organism>
<dbReference type="InterPro" id="IPR013131">
    <property type="entry name" value="Mannitol_DH_N"/>
</dbReference>
<dbReference type="InterPro" id="IPR008927">
    <property type="entry name" value="6-PGluconate_DH-like_C_sf"/>
</dbReference>
<gene>
    <name evidence="5" type="ORF">HHL14_15955</name>
</gene>
<evidence type="ECO:0000256" key="1">
    <source>
        <dbReference type="ARBA" id="ARBA00023002"/>
    </source>
</evidence>
<dbReference type="PANTHER" id="PTHR30524">
    <property type="entry name" value="MANNITOL-1-PHOSPHATE 5-DEHYDROGENASE"/>
    <property type="match status" value="1"/>
</dbReference>
<evidence type="ECO:0000313" key="6">
    <source>
        <dbReference type="Proteomes" id="UP000583127"/>
    </source>
</evidence>
<accession>A0A7X9X757</accession>
<dbReference type="Gene3D" id="3.40.50.720">
    <property type="entry name" value="NAD(P)-binding Rossmann-like Domain"/>
    <property type="match status" value="1"/>
</dbReference>
<dbReference type="AlphaFoldDB" id="A0A7X9X757"/>
<proteinExistence type="predicted"/>
<dbReference type="RefSeq" id="WP_169498576.1">
    <property type="nucleotide sequence ID" value="NZ_JABBFZ010000008.1"/>
</dbReference>
<keyword evidence="2" id="KW-0520">NAD</keyword>
<comment type="caution">
    <text evidence="5">The sequence shown here is derived from an EMBL/GenBank/DDBJ whole genome shotgun (WGS) entry which is preliminary data.</text>
</comment>
<name>A0A7X9X757_9BURK</name>
<dbReference type="InterPro" id="IPR013118">
    <property type="entry name" value="Mannitol_DH_C"/>
</dbReference>
<sequence length="380" mass="42515">MGNPILQFGTSRFLQAHADLFVSEALDAGRALGQVTVVQTTSNPESLARIDALRARGEYEVRIRGVRHAAVIDTTTRCHAIDEALNANTEWPTVIERFAHDARVVISNTGDRGYERFVDDTAELLRPGHRASVPRGFVAKLAVLLHARFDASAAPLTLLPCELVSHNGDTLRGLVADLAREWGAAPDFIRYIEHGCIWVNSLVDRIVSEPIRPIGAYAEPYALWAIERRAGMVLPCEHEAMIVTDDLPHYERLKLLLLNLGHTWLAERWSVDARAPQENTLQAMRDPALRADLESLWRDEVLPVFDALGQGDDARAYLDEVRERFENPFLDHRLADIARNHAQKKQRRFRPVIELARELGVRIGQPRLHAALASSPESAG</sequence>
<dbReference type="InterPro" id="IPR013328">
    <property type="entry name" value="6PGD_dom2"/>
</dbReference>
<protein>
    <submittedName>
        <fullName evidence="5">Mannitol dehydrogenase family protein</fullName>
    </submittedName>
</protein>
<keyword evidence="1" id="KW-0560">Oxidoreductase</keyword>
<evidence type="ECO:0000313" key="5">
    <source>
        <dbReference type="EMBL" id="NML32329.1"/>
    </source>
</evidence>
<dbReference type="SUPFAM" id="SSF51735">
    <property type="entry name" value="NAD(P)-binding Rossmann-fold domains"/>
    <property type="match status" value="1"/>
</dbReference>
<evidence type="ECO:0000259" key="3">
    <source>
        <dbReference type="Pfam" id="PF01232"/>
    </source>
</evidence>
<dbReference type="GO" id="GO:0016491">
    <property type="term" value="F:oxidoreductase activity"/>
    <property type="evidence" value="ECO:0007669"/>
    <property type="project" value="UniProtKB-KW"/>
</dbReference>
<evidence type="ECO:0000256" key="2">
    <source>
        <dbReference type="ARBA" id="ARBA00023027"/>
    </source>
</evidence>